<evidence type="ECO:0000256" key="3">
    <source>
        <dbReference type="SAM" id="MobiDB-lite"/>
    </source>
</evidence>
<dbReference type="EMBL" id="DS621207">
    <property type="protein sequence ID" value="EEC00729.1"/>
    <property type="molecule type" value="Genomic_DNA"/>
</dbReference>
<evidence type="ECO:0000313" key="7">
    <source>
        <dbReference type="Proteomes" id="UP000001555"/>
    </source>
</evidence>
<proteinExistence type="predicted"/>
<dbReference type="PaxDb" id="6945-B7P2A7"/>
<dbReference type="Pfam" id="PF07771">
    <property type="entry name" value="TSGP1"/>
    <property type="match status" value="1"/>
</dbReference>
<dbReference type="EMBL" id="ABJB010335067">
    <property type="status" value="NOT_ANNOTATED_CDS"/>
    <property type="molecule type" value="Genomic_DNA"/>
</dbReference>
<name>B7P2A7_IXOSC</name>
<gene>
    <name evidence="6" type="primary">8023564</name>
    <name evidence="5" type="ORF">IscW_ISCW000589</name>
</gene>
<feature type="region of interest" description="Disordered" evidence="3">
    <location>
        <begin position="109"/>
        <end position="144"/>
    </location>
</feature>
<evidence type="ECO:0000256" key="4">
    <source>
        <dbReference type="SAM" id="SignalP"/>
    </source>
</evidence>
<feature type="non-terminal residue" evidence="5">
    <location>
        <position position="144"/>
    </location>
</feature>
<evidence type="ECO:0000256" key="2">
    <source>
        <dbReference type="ARBA" id="ARBA00022525"/>
    </source>
</evidence>
<dbReference type="HOGENOM" id="CLU_1810998_0_0_1"/>
<dbReference type="VEuPathDB" id="VectorBase:ISCW000589"/>
<dbReference type="InterPro" id="IPR011694">
    <property type="entry name" value="Ixonnexin-like"/>
</dbReference>
<feature type="compositionally biased region" description="Polar residues" evidence="3">
    <location>
        <begin position="109"/>
        <end position="127"/>
    </location>
</feature>
<feature type="chain" id="PRO_5010959699" evidence="4">
    <location>
        <begin position="21"/>
        <end position="144"/>
    </location>
</feature>
<dbReference type="CDD" id="cd23501">
    <property type="entry name" value="TSLPI_Salp14_NTD"/>
    <property type="match status" value="1"/>
</dbReference>
<evidence type="ECO:0000256" key="1">
    <source>
        <dbReference type="ARBA" id="ARBA00004613"/>
    </source>
</evidence>
<dbReference type="KEGG" id="isc:8023564"/>
<dbReference type="Proteomes" id="UP000001555">
    <property type="component" value="Unassembled WGS sequence"/>
</dbReference>
<keyword evidence="4" id="KW-0732">Signal</keyword>
<dbReference type="EnsemblMetazoa" id="ISCW000589-RA">
    <property type="protein sequence ID" value="ISCW000589-PA"/>
    <property type="gene ID" value="ISCW000589"/>
</dbReference>
<reference evidence="5 7" key="1">
    <citation type="submission" date="2008-03" db="EMBL/GenBank/DDBJ databases">
        <title>Annotation of Ixodes scapularis.</title>
        <authorList>
            <consortium name="Ixodes scapularis Genome Project Consortium"/>
            <person name="Caler E."/>
            <person name="Hannick L.I."/>
            <person name="Bidwell S."/>
            <person name="Joardar V."/>
            <person name="Thiagarajan M."/>
            <person name="Amedeo P."/>
            <person name="Galinsky K.J."/>
            <person name="Schobel S."/>
            <person name="Inman J."/>
            <person name="Hostetler J."/>
            <person name="Miller J."/>
            <person name="Hammond M."/>
            <person name="Megy K."/>
            <person name="Lawson D."/>
            <person name="Kodira C."/>
            <person name="Sutton G."/>
            <person name="Meyer J."/>
            <person name="Hill C.A."/>
            <person name="Birren B."/>
            <person name="Nene V."/>
            <person name="Collins F."/>
            <person name="Alarcon-Chaidez F."/>
            <person name="Wikel S."/>
            <person name="Strausberg R."/>
        </authorList>
    </citation>
    <scope>NUCLEOTIDE SEQUENCE [LARGE SCALE GENOMIC DNA]</scope>
    <source>
        <strain evidence="7">Wikel</strain>
        <strain evidence="5">Wikel colony</strain>
    </source>
</reference>
<dbReference type="AlphaFoldDB" id="B7P2A7"/>
<accession>B7P2A7</accession>
<keyword evidence="2" id="KW-0964">Secreted</keyword>
<protein>
    <submittedName>
        <fullName evidence="5 6">Salivary mucin, putative</fullName>
    </submittedName>
</protein>
<evidence type="ECO:0000313" key="6">
    <source>
        <dbReference type="EnsemblMetazoa" id="ISCW000589-PA"/>
    </source>
</evidence>
<dbReference type="GO" id="GO:0005576">
    <property type="term" value="C:extracellular region"/>
    <property type="evidence" value="ECO:0007669"/>
    <property type="project" value="UniProtKB-SubCell"/>
</dbReference>
<keyword evidence="7" id="KW-1185">Reference proteome</keyword>
<organism>
    <name type="scientific">Ixodes scapularis</name>
    <name type="common">Black-legged tick</name>
    <name type="synonym">Deer tick</name>
    <dbReference type="NCBI Taxonomy" id="6945"/>
    <lineage>
        <taxon>Eukaryota</taxon>
        <taxon>Metazoa</taxon>
        <taxon>Ecdysozoa</taxon>
        <taxon>Arthropoda</taxon>
        <taxon>Chelicerata</taxon>
        <taxon>Arachnida</taxon>
        <taxon>Acari</taxon>
        <taxon>Parasitiformes</taxon>
        <taxon>Ixodida</taxon>
        <taxon>Ixodoidea</taxon>
        <taxon>Ixodidae</taxon>
        <taxon>Ixodinae</taxon>
        <taxon>Ixodes</taxon>
    </lineage>
</organism>
<evidence type="ECO:0000313" key="5">
    <source>
        <dbReference type="EMBL" id="EEC00729.1"/>
    </source>
</evidence>
<feature type="signal peptide" evidence="4">
    <location>
        <begin position="1"/>
        <end position="20"/>
    </location>
</feature>
<dbReference type="VEuPathDB" id="VectorBase:ISCI000589"/>
<dbReference type="VEuPathDB" id="VectorBase:ISCP_010150"/>
<sequence>MKLGIPSSLVILVVIASTNCQFPDLHVQWPRRGKFTIKYGCPETPRTEVLAQRYPDCLYYCKDESGDWMYGFYIPATNCSYGPDKRPGSCFFGLCYLIMKTATDVTSPKRTQISTVESGTTPTPQAETETKLSPPVRNGTTATF</sequence>
<comment type="subcellular location">
    <subcellularLocation>
        <location evidence="1">Secreted</location>
    </subcellularLocation>
</comment>
<reference evidence="6" key="2">
    <citation type="submission" date="2020-05" db="UniProtKB">
        <authorList>
            <consortium name="EnsemblMetazoa"/>
        </authorList>
    </citation>
    <scope>IDENTIFICATION</scope>
    <source>
        <strain evidence="6">wikel</strain>
    </source>
</reference>